<evidence type="ECO:0000313" key="6">
    <source>
        <dbReference type="Proteomes" id="UP001595953"/>
    </source>
</evidence>
<accession>A0ABV9N648</accession>
<protein>
    <submittedName>
        <fullName evidence="5">Trehalase family glycosidase</fullName>
    </submittedName>
</protein>
<dbReference type="InterPro" id="IPR001661">
    <property type="entry name" value="Glyco_hydro_37"/>
</dbReference>
<dbReference type="PROSITE" id="PS00928">
    <property type="entry name" value="TREHALASE_2"/>
    <property type="match status" value="1"/>
</dbReference>
<keyword evidence="2" id="KW-0378">Hydrolase</keyword>
<evidence type="ECO:0000259" key="4">
    <source>
        <dbReference type="Pfam" id="PF07492"/>
    </source>
</evidence>
<name>A0ABV9N648_9FLAO</name>
<dbReference type="InterPro" id="IPR018232">
    <property type="entry name" value="Glyco_hydro_37_CS"/>
</dbReference>
<evidence type="ECO:0000256" key="2">
    <source>
        <dbReference type="ARBA" id="ARBA00022801"/>
    </source>
</evidence>
<dbReference type="GO" id="GO:0016798">
    <property type="term" value="F:hydrolase activity, acting on glycosyl bonds"/>
    <property type="evidence" value="ECO:0007669"/>
    <property type="project" value="UniProtKB-KW"/>
</dbReference>
<reference evidence="6" key="1">
    <citation type="journal article" date="2019" name="Int. J. Syst. Evol. Microbiol.">
        <title>The Global Catalogue of Microorganisms (GCM) 10K type strain sequencing project: providing services to taxonomists for standard genome sequencing and annotation.</title>
        <authorList>
            <consortium name="The Broad Institute Genomics Platform"/>
            <consortium name="The Broad Institute Genome Sequencing Center for Infectious Disease"/>
            <person name="Wu L."/>
            <person name="Ma J."/>
        </authorList>
    </citation>
    <scope>NUCLEOTIDE SEQUENCE [LARGE SCALE GENOMIC DNA]</scope>
    <source>
        <strain evidence="6">CCUG 63682</strain>
    </source>
</reference>
<evidence type="ECO:0000256" key="3">
    <source>
        <dbReference type="ARBA" id="ARBA00023295"/>
    </source>
</evidence>
<comment type="catalytic activity">
    <reaction evidence="1">
        <text>alpha,alpha-trehalose + H2O = alpha-D-glucose + beta-D-glucose</text>
        <dbReference type="Rhea" id="RHEA:32675"/>
        <dbReference type="ChEBI" id="CHEBI:15377"/>
        <dbReference type="ChEBI" id="CHEBI:15903"/>
        <dbReference type="ChEBI" id="CHEBI:16551"/>
        <dbReference type="ChEBI" id="CHEBI:17925"/>
        <dbReference type="EC" id="3.2.1.28"/>
    </reaction>
</comment>
<organism evidence="5 6">
    <name type="scientific">Geojedonia litorea</name>
    <dbReference type="NCBI Taxonomy" id="1268269"/>
    <lineage>
        <taxon>Bacteria</taxon>
        <taxon>Pseudomonadati</taxon>
        <taxon>Bacteroidota</taxon>
        <taxon>Flavobacteriia</taxon>
        <taxon>Flavobacteriales</taxon>
        <taxon>Flavobacteriaceae</taxon>
        <taxon>Geojedonia</taxon>
    </lineage>
</organism>
<evidence type="ECO:0000313" key="5">
    <source>
        <dbReference type="EMBL" id="MFC4722453.1"/>
    </source>
</evidence>
<dbReference type="EMBL" id="JBHSGP010000014">
    <property type="protein sequence ID" value="MFC4722453.1"/>
    <property type="molecule type" value="Genomic_DNA"/>
</dbReference>
<dbReference type="InterPro" id="IPR008928">
    <property type="entry name" value="6-hairpin_glycosidase_sf"/>
</dbReference>
<keyword evidence="6" id="KW-1185">Reference proteome</keyword>
<dbReference type="PRINTS" id="PR00744">
    <property type="entry name" value="GLHYDRLASE37"/>
</dbReference>
<comment type="caution">
    <text evidence="5">The sequence shown here is derived from an EMBL/GenBank/DDBJ whole genome shotgun (WGS) entry which is preliminary data.</text>
</comment>
<dbReference type="InterPro" id="IPR011120">
    <property type="entry name" value="Trehalase_Ca-bd"/>
</dbReference>
<proteinExistence type="predicted"/>
<dbReference type="SUPFAM" id="SSF48208">
    <property type="entry name" value="Six-hairpin glycosidases"/>
    <property type="match status" value="1"/>
</dbReference>
<feature type="domain" description="Neutral trehalase Ca2+ binding" evidence="4">
    <location>
        <begin position="11"/>
        <end position="38"/>
    </location>
</feature>
<dbReference type="InterPro" id="IPR012341">
    <property type="entry name" value="6hp_glycosidase-like_sf"/>
</dbReference>
<dbReference type="PANTHER" id="PTHR23403">
    <property type="entry name" value="TREHALASE"/>
    <property type="match status" value="1"/>
</dbReference>
<dbReference type="Proteomes" id="UP001595953">
    <property type="component" value="Unassembled WGS sequence"/>
</dbReference>
<gene>
    <name evidence="5" type="ORF">ACFO5O_08970</name>
</gene>
<dbReference type="PANTHER" id="PTHR23403:SF6">
    <property type="entry name" value="CYTOSOLIC NEUTRAL TREHALASE-RELATED"/>
    <property type="match status" value="1"/>
</dbReference>
<keyword evidence="3 5" id="KW-0326">Glycosidase</keyword>
<sequence>MIFCLDIAHTLKLLLDQEDTDGDKKITIEDKGPKVFTIKSISNEDYKVEGTYHLSNLLQELVIAKNNGHEVAEIPIQHIEELPATRVSRMIKDYFWEGLTRTMDLEGIEKLIHDTKNETLASSKLRVYVPFRDEVALQYYKKLERILPVETIQLPQEVTPQYVKSINDKPGILSLKLEKTDQGLKGVPFVVPGGRFNEMYGWDSYFESVGLLIDGKVDLAKAMADNFQYEIEYYGKILNANRSYYLTRTQPPFYSSLIREIYEVSKDKNWLKSHLKTAIKEYETVWMVEGKRLTENGLNRYLAQGIGMPPECEKGHFDAILKPFADALKLSVEDYIIKYDSGEIKNPELDQYFIHDRTVRESGHDTSYRIEGNCADLNLVELNAMLYKYETDFYELIENEFDGQFESFTTDYWQQKAEARQKAVDIYLWNESKGLYFDYNVVTQSQSSFVAASTLASLWANLCSEKQAKLLIQNAIPLLKEKGGIAGCDKESRGDISPDRPARQWDYPNGWAPHQMMIWKGLFNYGYEDVAQELIYRWLYMITQNAVDYNGTIPEKYDVVAATHKVFAEYGNVGTDFEYITQEGFGWMNASYQYGLSLLKPKFISDLNVLKDPDEIF</sequence>
<dbReference type="Pfam" id="PF01204">
    <property type="entry name" value="Trehalase"/>
    <property type="match status" value="1"/>
</dbReference>
<dbReference type="Gene3D" id="1.50.10.10">
    <property type="match status" value="1"/>
</dbReference>
<dbReference type="Pfam" id="PF07492">
    <property type="entry name" value="Trehalase_Ca-bi"/>
    <property type="match status" value="1"/>
</dbReference>
<evidence type="ECO:0000256" key="1">
    <source>
        <dbReference type="ARBA" id="ARBA00001576"/>
    </source>
</evidence>
<dbReference type="RefSeq" id="WP_387962973.1">
    <property type="nucleotide sequence ID" value="NZ_JBHSGP010000014.1"/>
</dbReference>
<dbReference type="PROSITE" id="PS00927">
    <property type="entry name" value="TREHALASE_1"/>
    <property type="match status" value="1"/>
</dbReference>